<dbReference type="EMBL" id="MU842859">
    <property type="protein sequence ID" value="KAK2029793.1"/>
    <property type="molecule type" value="Genomic_DNA"/>
</dbReference>
<dbReference type="AlphaFoldDB" id="A0AAD9HJ07"/>
<reference evidence="1" key="1">
    <citation type="submission" date="2021-06" db="EMBL/GenBank/DDBJ databases">
        <title>Comparative genomics, transcriptomics and evolutionary studies reveal genomic signatures of adaptation to plant cell wall in hemibiotrophic fungi.</title>
        <authorList>
            <consortium name="DOE Joint Genome Institute"/>
            <person name="Baroncelli R."/>
            <person name="Diaz J.F."/>
            <person name="Benocci T."/>
            <person name="Peng M."/>
            <person name="Battaglia E."/>
            <person name="Haridas S."/>
            <person name="Andreopoulos W."/>
            <person name="Labutti K."/>
            <person name="Pangilinan J."/>
            <person name="Floch G.L."/>
            <person name="Makela M.R."/>
            <person name="Henrissat B."/>
            <person name="Grigoriev I.V."/>
            <person name="Crouch J.A."/>
            <person name="De Vries R.P."/>
            <person name="Sukno S.A."/>
            <person name="Thon M.R."/>
        </authorList>
    </citation>
    <scope>NUCLEOTIDE SEQUENCE</scope>
    <source>
        <strain evidence="1">MAFF235873</strain>
    </source>
</reference>
<evidence type="ECO:0000313" key="2">
    <source>
        <dbReference type="Proteomes" id="UP001232148"/>
    </source>
</evidence>
<keyword evidence="2" id="KW-1185">Reference proteome</keyword>
<dbReference type="Proteomes" id="UP001232148">
    <property type="component" value="Unassembled WGS sequence"/>
</dbReference>
<accession>A0AAD9HJ07</accession>
<name>A0AAD9HJ07_9PEZI</name>
<comment type="caution">
    <text evidence="1">The sequence shown here is derived from an EMBL/GenBank/DDBJ whole genome shotgun (WGS) entry which is preliminary data.</text>
</comment>
<organism evidence="1 2">
    <name type="scientific">Colletotrichum zoysiae</name>
    <dbReference type="NCBI Taxonomy" id="1216348"/>
    <lineage>
        <taxon>Eukaryota</taxon>
        <taxon>Fungi</taxon>
        <taxon>Dikarya</taxon>
        <taxon>Ascomycota</taxon>
        <taxon>Pezizomycotina</taxon>
        <taxon>Sordariomycetes</taxon>
        <taxon>Hypocreomycetidae</taxon>
        <taxon>Glomerellales</taxon>
        <taxon>Glomerellaceae</taxon>
        <taxon>Colletotrichum</taxon>
        <taxon>Colletotrichum graminicola species complex</taxon>
    </lineage>
</organism>
<sequence>MGGMGWDGRLQHPSANAGALLPSGPYGQHLPSAVSCGLGWAYLSLSLCVCVCSCMCTPYLCVCVCASLSHIQRSYVTLAPHSNISNIQMNNLITHVSDASPFPH</sequence>
<gene>
    <name evidence="1" type="ORF">LX32DRAFT_347675</name>
</gene>
<proteinExistence type="predicted"/>
<protein>
    <submittedName>
        <fullName evidence="1">Uncharacterized protein</fullName>
    </submittedName>
</protein>
<evidence type="ECO:0000313" key="1">
    <source>
        <dbReference type="EMBL" id="KAK2029793.1"/>
    </source>
</evidence>